<evidence type="ECO:0000313" key="3">
    <source>
        <dbReference type="Proteomes" id="UP000539313"/>
    </source>
</evidence>
<organism evidence="2 3">
    <name type="scientific">Thermomonospora cellulosilytica</name>
    <dbReference type="NCBI Taxonomy" id="1411118"/>
    <lineage>
        <taxon>Bacteria</taxon>
        <taxon>Bacillati</taxon>
        <taxon>Actinomycetota</taxon>
        <taxon>Actinomycetes</taxon>
        <taxon>Streptosporangiales</taxon>
        <taxon>Thermomonosporaceae</taxon>
        <taxon>Thermomonospora</taxon>
    </lineage>
</organism>
<sequence>MTDEERSPVSGPAAVEEIISPTAAGARSPAPAMSTSHPGMSPPRRTRCLVADDAVA</sequence>
<proteinExistence type="predicted"/>
<keyword evidence="3" id="KW-1185">Reference proteome</keyword>
<name>A0A7W3R7G6_9ACTN</name>
<comment type="caution">
    <text evidence="2">The sequence shown here is derived from an EMBL/GenBank/DDBJ whole genome shotgun (WGS) entry which is preliminary data.</text>
</comment>
<evidence type="ECO:0000313" key="2">
    <source>
        <dbReference type="EMBL" id="MBA9002611.1"/>
    </source>
</evidence>
<feature type="region of interest" description="Disordered" evidence="1">
    <location>
        <begin position="1"/>
        <end position="56"/>
    </location>
</feature>
<protein>
    <submittedName>
        <fullName evidence="2">Uncharacterized protein</fullName>
    </submittedName>
</protein>
<accession>A0A7W3R7G6</accession>
<reference evidence="2 3" key="1">
    <citation type="submission" date="2020-08" db="EMBL/GenBank/DDBJ databases">
        <title>Sequencing the genomes of 1000 actinobacteria strains.</title>
        <authorList>
            <person name="Klenk H.-P."/>
        </authorList>
    </citation>
    <scope>NUCLEOTIDE SEQUENCE [LARGE SCALE GENOMIC DNA]</scope>
    <source>
        <strain evidence="2 3">DSM 45823</strain>
    </source>
</reference>
<dbReference type="EMBL" id="JACJII010000001">
    <property type="protein sequence ID" value="MBA9002611.1"/>
    <property type="molecule type" value="Genomic_DNA"/>
</dbReference>
<dbReference type="AlphaFoldDB" id="A0A7W3R7G6"/>
<dbReference type="Proteomes" id="UP000539313">
    <property type="component" value="Unassembled WGS sequence"/>
</dbReference>
<gene>
    <name evidence="2" type="ORF">HNR21_001493</name>
</gene>
<evidence type="ECO:0000256" key="1">
    <source>
        <dbReference type="SAM" id="MobiDB-lite"/>
    </source>
</evidence>
<dbReference type="RefSeq" id="WP_182704583.1">
    <property type="nucleotide sequence ID" value="NZ_JACJII010000001.1"/>
</dbReference>